<name>A0AA38RFY7_9PEZI</name>
<dbReference type="PANTHER" id="PTHR42695">
    <property type="entry name" value="GLUTAMINE AMIDOTRANSFERASE YLR126C-RELATED"/>
    <property type="match status" value="1"/>
</dbReference>
<reference evidence="1" key="1">
    <citation type="submission" date="2022-07" db="EMBL/GenBank/DDBJ databases">
        <title>Fungi with potential for degradation of polypropylene.</title>
        <authorList>
            <person name="Gostincar C."/>
        </authorList>
    </citation>
    <scope>NUCLEOTIDE SEQUENCE</scope>
    <source>
        <strain evidence="1">EXF-13308</strain>
    </source>
</reference>
<evidence type="ECO:0000313" key="2">
    <source>
        <dbReference type="Proteomes" id="UP001174694"/>
    </source>
</evidence>
<evidence type="ECO:0000313" key="1">
    <source>
        <dbReference type="EMBL" id="KAJ9137130.1"/>
    </source>
</evidence>
<dbReference type="EMBL" id="JANBVO010000036">
    <property type="protein sequence ID" value="KAJ9137130.1"/>
    <property type="molecule type" value="Genomic_DNA"/>
</dbReference>
<proteinExistence type="predicted"/>
<dbReference type="AlphaFoldDB" id="A0AA38RFY7"/>
<dbReference type="GO" id="GO:0005634">
    <property type="term" value="C:nucleus"/>
    <property type="evidence" value="ECO:0007669"/>
    <property type="project" value="TreeGrafter"/>
</dbReference>
<keyword evidence="2" id="KW-1185">Reference proteome</keyword>
<comment type="caution">
    <text evidence="1">The sequence shown here is derived from an EMBL/GenBank/DDBJ whole genome shotgun (WGS) entry which is preliminary data.</text>
</comment>
<accession>A0AA38RFY7</accession>
<dbReference type="InterPro" id="IPR029062">
    <property type="entry name" value="Class_I_gatase-like"/>
</dbReference>
<dbReference type="Proteomes" id="UP001174694">
    <property type="component" value="Unassembled WGS sequence"/>
</dbReference>
<dbReference type="GO" id="GO:0005829">
    <property type="term" value="C:cytosol"/>
    <property type="evidence" value="ECO:0007669"/>
    <property type="project" value="TreeGrafter"/>
</dbReference>
<dbReference type="Gene3D" id="3.40.50.880">
    <property type="match status" value="1"/>
</dbReference>
<protein>
    <submittedName>
        <fullName evidence="1">Uncharacterized protein</fullName>
    </submittedName>
</protein>
<organism evidence="1 2">
    <name type="scientific">Pleurostoma richardsiae</name>
    <dbReference type="NCBI Taxonomy" id="41990"/>
    <lineage>
        <taxon>Eukaryota</taxon>
        <taxon>Fungi</taxon>
        <taxon>Dikarya</taxon>
        <taxon>Ascomycota</taxon>
        <taxon>Pezizomycotina</taxon>
        <taxon>Sordariomycetes</taxon>
        <taxon>Sordariomycetidae</taxon>
        <taxon>Calosphaeriales</taxon>
        <taxon>Pleurostomataceae</taxon>
        <taxon>Pleurostoma</taxon>
    </lineage>
</organism>
<sequence length="174" mass="19303">MISLEHVISIVVLNCGYTSPSIEKERGQYDDIFASLLLPAAERVSARIAKTTKLKFNIKGYDTVKQVYPLTLQGIDAIIISGSPNGAYQDLEWIRKLDGFVSYVYHEHPSIKLYGHPEFDQFINTECLKLVGKRVGWDADFTSSAIAAARARDDAAIAADIMVAFFLDMEPGNV</sequence>
<dbReference type="InterPro" id="IPR044992">
    <property type="entry name" value="ChyE-like"/>
</dbReference>
<dbReference type="PANTHER" id="PTHR42695:SF5">
    <property type="entry name" value="GLUTAMINE AMIDOTRANSFERASE YLR126C-RELATED"/>
    <property type="match status" value="1"/>
</dbReference>
<gene>
    <name evidence="1" type="ORF">NKR23_g9379</name>
</gene>